<dbReference type="InterPro" id="IPR018110">
    <property type="entry name" value="Mandel_Rmase/mucon_lact_enz_CS"/>
</dbReference>
<dbReference type="SFLD" id="SFLDS00001">
    <property type="entry name" value="Enolase"/>
    <property type="match status" value="1"/>
</dbReference>
<dbReference type="Gene3D" id="3.30.390.10">
    <property type="entry name" value="Enolase-like, N-terminal domain"/>
    <property type="match status" value="1"/>
</dbReference>
<dbReference type="PANTHER" id="PTHR13794">
    <property type="entry name" value="ENOLASE SUPERFAMILY, MANDELATE RACEMASE"/>
    <property type="match status" value="1"/>
</dbReference>
<dbReference type="InterPro" id="IPR046945">
    <property type="entry name" value="RHMD-like"/>
</dbReference>
<dbReference type="InterPro" id="IPR036849">
    <property type="entry name" value="Enolase-like_C_sf"/>
</dbReference>
<gene>
    <name evidence="5" type="ORF">GCM10023320_10060</name>
</gene>
<dbReference type="SMART" id="SM00922">
    <property type="entry name" value="MR_MLE"/>
    <property type="match status" value="1"/>
</dbReference>
<dbReference type="SFLD" id="SFLDG00179">
    <property type="entry name" value="mandelate_racemase"/>
    <property type="match status" value="1"/>
</dbReference>
<name>A0ABP9NBF8_9PSEU</name>
<dbReference type="PANTHER" id="PTHR13794:SF58">
    <property type="entry name" value="MITOCHONDRIAL ENOLASE SUPERFAMILY MEMBER 1"/>
    <property type="match status" value="1"/>
</dbReference>
<evidence type="ECO:0000259" key="4">
    <source>
        <dbReference type="SMART" id="SM00922"/>
    </source>
</evidence>
<keyword evidence="3" id="KW-0460">Magnesium</keyword>
<evidence type="ECO:0000256" key="1">
    <source>
        <dbReference type="ARBA" id="ARBA00001946"/>
    </source>
</evidence>
<dbReference type="Pfam" id="PF13378">
    <property type="entry name" value="MR_MLE_C"/>
    <property type="match status" value="1"/>
</dbReference>
<dbReference type="InterPro" id="IPR029065">
    <property type="entry name" value="Enolase_C-like"/>
</dbReference>
<dbReference type="RefSeq" id="WP_345603575.1">
    <property type="nucleotide sequence ID" value="NZ_BAABJO010000003.1"/>
</dbReference>
<dbReference type="Gene3D" id="3.20.20.120">
    <property type="entry name" value="Enolase-like C-terminal domain"/>
    <property type="match status" value="1"/>
</dbReference>
<dbReference type="SUPFAM" id="SSF54826">
    <property type="entry name" value="Enolase N-terminal domain-like"/>
    <property type="match status" value="1"/>
</dbReference>
<dbReference type="InterPro" id="IPR013342">
    <property type="entry name" value="Mandelate_racemase_C"/>
</dbReference>
<organism evidence="5 6">
    <name type="scientific">Pseudonocardia adelaidensis</name>
    <dbReference type="NCBI Taxonomy" id="648754"/>
    <lineage>
        <taxon>Bacteria</taxon>
        <taxon>Bacillati</taxon>
        <taxon>Actinomycetota</taxon>
        <taxon>Actinomycetes</taxon>
        <taxon>Pseudonocardiales</taxon>
        <taxon>Pseudonocardiaceae</taxon>
        <taxon>Pseudonocardia</taxon>
    </lineage>
</organism>
<evidence type="ECO:0000256" key="2">
    <source>
        <dbReference type="ARBA" id="ARBA00022723"/>
    </source>
</evidence>
<keyword evidence="6" id="KW-1185">Reference proteome</keyword>
<dbReference type="EMBL" id="BAABJO010000003">
    <property type="protein sequence ID" value="GAA5113843.1"/>
    <property type="molecule type" value="Genomic_DNA"/>
</dbReference>
<evidence type="ECO:0000313" key="6">
    <source>
        <dbReference type="Proteomes" id="UP001500804"/>
    </source>
</evidence>
<accession>A0ABP9NBF8</accession>
<proteinExistence type="predicted"/>
<keyword evidence="2" id="KW-0479">Metal-binding</keyword>
<reference evidence="6" key="1">
    <citation type="journal article" date="2019" name="Int. J. Syst. Evol. Microbiol.">
        <title>The Global Catalogue of Microorganisms (GCM) 10K type strain sequencing project: providing services to taxonomists for standard genome sequencing and annotation.</title>
        <authorList>
            <consortium name="The Broad Institute Genomics Platform"/>
            <consortium name="The Broad Institute Genome Sequencing Center for Infectious Disease"/>
            <person name="Wu L."/>
            <person name="Ma J."/>
        </authorList>
    </citation>
    <scope>NUCLEOTIDE SEQUENCE [LARGE SCALE GENOMIC DNA]</scope>
    <source>
        <strain evidence="6">JCM 18302</strain>
    </source>
</reference>
<dbReference type="InterPro" id="IPR034611">
    <property type="entry name" value="D-tartrate_dehydratase"/>
</dbReference>
<dbReference type="PROSITE" id="PS00909">
    <property type="entry name" value="MR_MLE_2"/>
    <property type="match status" value="1"/>
</dbReference>
<feature type="domain" description="Mandelate racemase/muconate lactonizing enzyme C-terminal" evidence="4">
    <location>
        <begin position="168"/>
        <end position="265"/>
    </location>
</feature>
<dbReference type="SUPFAM" id="SSF51604">
    <property type="entry name" value="Enolase C-terminal domain-like"/>
    <property type="match status" value="1"/>
</dbReference>
<dbReference type="SFLD" id="SFLDF00118">
    <property type="entry name" value="D-tartrate_dehydratase"/>
    <property type="match status" value="1"/>
</dbReference>
<comment type="cofactor">
    <cofactor evidence="1">
        <name>Mg(2+)</name>
        <dbReference type="ChEBI" id="CHEBI:18420"/>
    </cofactor>
</comment>
<evidence type="ECO:0000256" key="3">
    <source>
        <dbReference type="ARBA" id="ARBA00022842"/>
    </source>
</evidence>
<dbReference type="InterPro" id="IPR029017">
    <property type="entry name" value="Enolase-like_N"/>
</dbReference>
<evidence type="ECO:0000313" key="5">
    <source>
        <dbReference type="EMBL" id="GAA5113843.1"/>
    </source>
</evidence>
<sequence length="394" mass="41105">MRITDIRHAAVPLTGAVANAMVNFERHTVSLVVVRTDRVRGGRPVYGAAFNSIGRFDQEGILATRIVPRLLAADPATLQRAEGPGLHPAAVRRVAATDEKPGGHGDRAGAVAAVELAVWDLNAKLADEPAYATIARAHGRPVPRDPAVPTYAAGGYYGDTGTGPDEQRATLVAEVQRYRAAGYTSFKIKIGGAPLAVDLARVEAVVEAAGDPARVAVDANGRFAAPDAVRWAEALAPYGLRWLEEPCDPLDFEALGAAAEAFGGPVATGENLFSRQDVVNLLRYARLRPDRDVLQMDAGLSYGLGEYAAMVGAMADAGVSRSQAVPHGGHLLNLHIVAGLGLGACESYPGVFAPFGGYGPGTPVCAGSIHPTDAPGFGLEQKPDLAAHLHQLIA</sequence>
<protein>
    <submittedName>
        <fullName evidence="5">Mandelate racemase/muconate lactonizing enzyme family protein</fullName>
    </submittedName>
</protein>
<dbReference type="Proteomes" id="UP001500804">
    <property type="component" value="Unassembled WGS sequence"/>
</dbReference>
<comment type="caution">
    <text evidence="5">The sequence shown here is derived from an EMBL/GenBank/DDBJ whole genome shotgun (WGS) entry which is preliminary data.</text>
</comment>